<evidence type="ECO:0000313" key="3">
    <source>
        <dbReference type="Proteomes" id="UP001166585"/>
    </source>
</evidence>
<accession>A0ABS5RBK2</accession>
<organism evidence="2 3">
    <name type="scientific">Ancylobacter radicis</name>
    <dbReference type="NCBI Taxonomy" id="2836179"/>
    <lineage>
        <taxon>Bacteria</taxon>
        <taxon>Pseudomonadati</taxon>
        <taxon>Pseudomonadota</taxon>
        <taxon>Alphaproteobacteria</taxon>
        <taxon>Hyphomicrobiales</taxon>
        <taxon>Xanthobacteraceae</taxon>
        <taxon>Ancylobacter</taxon>
    </lineage>
</organism>
<evidence type="ECO:0008006" key="4">
    <source>
        <dbReference type="Google" id="ProtNLM"/>
    </source>
</evidence>
<proteinExistence type="predicted"/>
<dbReference type="EMBL" id="JAHCQH010000021">
    <property type="protein sequence ID" value="MBS9478897.1"/>
    <property type="molecule type" value="Genomic_DNA"/>
</dbReference>
<feature type="region of interest" description="Disordered" evidence="1">
    <location>
        <begin position="55"/>
        <end position="91"/>
    </location>
</feature>
<dbReference type="RefSeq" id="WP_213756858.1">
    <property type="nucleotide sequence ID" value="NZ_JAHCQH010000021.1"/>
</dbReference>
<protein>
    <recommendedName>
        <fullName evidence="4">ATP-dependent Clp protease proteolytic subunit</fullName>
    </recommendedName>
</protein>
<name>A0ABS5RBK2_9HYPH</name>
<dbReference type="Proteomes" id="UP001166585">
    <property type="component" value="Unassembled WGS sequence"/>
</dbReference>
<evidence type="ECO:0000256" key="1">
    <source>
        <dbReference type="SAM" id="MobiDB-lite"/>
    </source>
</evidence>
<dbReference type="SUPFAM" id="SSF52096">
    <property type="entry name" value="ClpP/crotonase"/>
    <property type="match status" value="1"/>
</dbReference>
<reference evidence="2" key="1">
    <citation type="submission" date="2021-05" db="EMBL/GenBank/DDBJ databases">
        <authorList>
            <person name="Sun Q."/>
            <person name="Inoue M."/>
        </authorList>
    </citation>
    <scope>NUCLEOTIDE SEQUENCE</scope>
    <source>
        <strain evidence="2">VKM B-3255</strain>
    </source>
</reference>
<dbReference type="Gene3D" id="3.90.226.10">
    <property type="entry name" value="2-enoyl-CoA Hydratase, Chain A, domain 1"/>
    <property type="match status" value="1"/>
</dbReference>
<evidence type="ECO:0000313" key="2">
    <source>
        <dbReference type="EMBL" id="MBS9478897.1"/>
    </source>
</evidence>
<keyword evidence="3" id="KW-1185">Reference proteome</keyword>
<sequence length="265" mass="28036">MSATDTVPATAPLWRRWLGARPDETVLRAVFRTLIVLSLAVIGWDAYDRAEQAANAPPPALLPGEQPEARPFLPSARPGVDPAQEERTRPAPQADLRQAMTLELVAGGRLEARGTITPGTAERFVAEVEKRGAYVTTVVLNSPGGSVSDALAMGRLIREKGFATEVPAEAHCASSCPLVFAGGVWRVAKAGASLGVHQVFAMAPGGGAADTGMASAQRVSAECQRHLVAMGVDPRVWIHAMETPPEKLFYFSPPELAELKLVTGA</sequence>
<gene>
    <name evidence="2" type="ORF">KIP89_17450</name>
</gene>
<comment type="caution">
    <text evidence="2">The sequence shown here is derived from an EMBL/GenBank/DDBJ whole genome shotgun (WGS) entry which is preliminary data.</text>
</comment>
<dbReference type="InterPro" id="IPR029045">
    <property type="entry name" value="ClpP/crotonase-like_dom_sf"/>
</dbReference>